<dbReference type="GO" id="GO:0016491">
    <property type="term" value="F:oxidoreductase activity"/>
    <property type="evidence" value="ECO:0007669"/>
    <property type="project" value="UniProtKB-KW"/>
</dbReference>
<dbReference type="Gene3D" id="3.10.120.10">
    <property type="entry name" value="Cytochrome b5-like heme/steroid binding domain"/>
    <property type="match status" value="1"/>
</dbReference>
<dbReference type="SUPFAM" id="SSF51395">
    <property type="entry name" value="FMN-linked oxidoreductases"/>
    <property type="match status" value="1"/>
</dbReference>
<evidence type="ECO:0000313" key="6">
    <source>
        <dbReference type="EMBL" id="KIH86406.1"/>
    </source>
</evidence>
<dbReference type="PRINTS" id="PR00363">
    <property type="entry name" value="CYTOCHROMEB5"/>
</dbReference>
<dbReference type="PANTHER" id="PTHR10578:SF104">
    <property type="entry name" value="CYTOCHROME B2, MITOCHONDRIAL-RELATED"/>
    <property type="match status" value="1"/>
</dbReference>
<dbReference type="Pfam" id="PF00173">
    <property type="entry name" value="Cyt-b5"/>
    <property type="match status" value="1"/>
</dbReference>
<evidence type="ECO:0000256" key="3">
    <source>
        <dbReference type="SAM" id="MobiDB-lite"/>
    </source>
</evidence>
<gene>
    <name evidence="6" type="ORF">SPBR_08396</name>
</gene>
<dbReference type="RefSeq" id="XP_040614416.1">
    <property type="nucleotide sequence ID" value="XM_040766634.1"/>
</dbReference>
<evidence type="ECO:0000256" key="1">
    <source>
        <dbReference type="ARBA" id="ARBA00001917"/>
    </source>
</evidence>
<dbReference type="OrthoDB" id="1925334at2759"/>
<reference evidence="6 7" key="1">
    <citation type="journal article" date="2014" name="BMC Genomics">
        <title>Comparative genomics of the major fungal agents of human and animal Sporotrichosis: Sporothrix schenckii and Sporothrix brasiliensis.</title>
        <authorList>
            <person name="Teixeira M.M."/>
            <person name="de Almeida L.G."/>
            <person name="Kubitschek-Barreira P."/>
            <person name="Alves F.L."/>
            <person name="Kioshima E.S."/>
            <person name="Abadio A.K."/>
            <person name="Fernandes L."/>
            <person name="Derengowski L.S."/>
            <person name="Ferreira K.S."/>
            <person name="Souza R.C."/>
            <person name="Ruiz J.C."/>
            <person name="de Andrade N.C."/>
            <person name="Paes H.C."/>
            <person name="Nicola A.M."/>
            <person name="Albuquerque P."/>
            <person name="Gerber A.L."/>
            <person name="Martins V.P."/>
            <person name="Peconick L.D."/>
            <person name="Neto A.V."/>
            <person name="Chaucanez C.B."/>
            <person name="Silva P.A."/>
            <person name="Cunha O.L."/>
            <person name="de Oliveira F.F."/>
            <person name="dos Santos T.C."/>
            <person name="Barros A.L."/>
            <person name="Soares M.A."/>
            <person name="de Oliveira L.M."/>
            <person name="Marini M.M."/>
            <person name="Villalobos-Duno H."/>
            <person name="Cunha M.M."/>
            <person name="de Hoog S."/>
            <person name="da Silveira J.F."/>
            <person name="Henrissat B."/>
            <person name="Nino-Vega G.A."/>
            <person name="Cisalpino P.S."/>
            <person name="Mora-Montes H.M."/>
            <person name="Almeida S.R."/>
            <person name="Stajich J.E."/>
            <person name="Lopes-Bezerra L.M."/>
            <person name="Vasconcelos A.T."/>
            <person name="Felipe M.S."/>
        </authorList>
    </citation>
    <scope>NUCLEOTIDE SEQUENCE [LARGE SCALE GENOMIC DNA]</scope>
    <source>
        <strain evidence="6 7">5110</strain>
    </source>
</reference>
<dbReference type="VEuPathDB" id="FungiDB:SPBR_08396"/>
<dbReference type="Proteomes" id="UP000031575">
    <property type="component" value="Unassembled WGS sequence"/>
</dbReference>
<dbReference type="GeneID" id="63681555"/>
<dbReference type="InterPro" id="IPR037396">
    <property type="entry name" value="FMN_HAD"/>
</dbReference>
<accession>A0A0C2IAY3</accession>
<dbReference type="PROSITE" id="PS50255">
    <property type="entry name" value="CYTOCHROME_B5_2"/>
    <property type="match status" value="1"/>
</dbReference>
<dbReference type="AlphaFoldDB" id="A0A0C2IAY3"/>
<evidence type="ECO:0000259" key="4">
    <source>
        <dbReference type="PROSITE" id="PS50255"/>
    </source>
</evidence>
<protein>
    <submittedName>
        <fullName evidence="6">Mitochondrial fmn-dependent dehydrogenase</fullName>
    </submittedName>
</protein>
<dbReference type="SUPFAM" id="SSF55856">
    <property type="entry name" value="Cytochrome b5-like heme/steroid binding domain"/>
    <property type="match status" value="1"/>
</dbReference>
<evidence type="ECO:0000259" key="5">
    <source>
        <dbReference type="PROSITE" id="PS51349"/>
    </source>
</evidence>
<feature type="compositionally biased region" description="Acidic residues" evidence="3">
    <location>
        <begin position="99"/>
        <end position="109"/>
    </location>
</feature>
<dbReference type="HOGENOM" id="CLU_020639_1_1_1"/>
<sequence length="524" mass="56749">MSSTQKLPLLTIDDVVGHNRADDLWLVVDNVVYDLTEFAEHHPGGTEVLLRFAGRDATRVYNRIHAPSLISSELAPEKHVGRLDEASITPQWRTAAIESDADADADADTDGGSGDGGQREADRPPLEDILSLDDFAQAAERALSRRAWAYISTGTEDNLTRDANTALLRRIWLRPAVLRGVGWDTMDLRTSLFGGRVPLRMPAFVAPTGTSRTGGKEGELAIARGAAAAGIIPVISTVASYPYEEILQQLPRAEDGGQAMFQLYVDRDRARAETLLHKLLGGPHGRKIKAVMVTVDLPVASKREVDERARSRTARQRGEAVATGAKQNLAKQTASFIDASFCWEDLHWLRATVDAATSHNGLAEPLPLLAKGIQRAEDARKALAYGCQGIVITNHGGRAADTAPPTILALLEFHKNCPEIFGRMEILIDGGFRRGSDLIKAICLGASAVGFGRPFIYSVGYGQAGVEHAADIIYDEVMTTMQLCGLTNLMKDSNPECVNTGDIDHMVPGLRHPYAKKPVSPAKL</sequence>
<dbReference type="InterPro" id="IPR000262">
    <property type="entry name" value="FMN-dep_DH"/>
</dbReference>
<keyword evidence="7" id="KW-1185">Reference proteome</keyword>
<organism evidence="6 7">
    <name type="scientific">Sporothrix brasiliensis 5110</name>
    <dbReference type="NCBI Taxonomy" id="1398154"/>
    <lineage>
        <taxon>Eukaryota</taxon>
        <taxon>Fungi</taxon>
        <taxon>Dikarya</taxon>
        <taxon>Ascomycota</taxon>
        <taxon>Pezizomycotina</taxon>
        <taxon>Sordariomycetes</taxon>
        <taxon>Sordariomycetidae</taxon>
        <taxon>Ophiostomatales</taxon>
        <taxon>Ophiostomataceae</taxon>
        <taxon>Sporothrix</taxon>
    </lineage>
</organism>
<keyword evidence="2" id="KW-0560">Oxidoreductase</keyword>
<feature type="compositionally biased region" description="Basic and acidic residues" evidence="3">
    <location>
        <begin position="117"/>
        <end position="126"/>
    </location>
</feature>
<dbReference type="InterPro" id="IPR001199">
    <property type="entry name" value="Cyt_B5-like_heme/steroid-bd"/>
</dbReference>
<feature type="domain" description="Cytochrome b5 heme-binding" evidence="4">
    <location>
        <begin position="7"/>
        <end position="84"/>
    </location>
</feature>
<comment type="cofactor">
    <cofactor evidence="1">
        <name>FMN</name>
        <dbReference type="ChEBI" id="CHEBI:58210"/>
    </cofactor>
</comment>
<dbReference type="EMBL" id="AWTV01000011">
    <property type="protein sequence ID" value="KIH86406.1"/>
    <property type="molecule type" value="Genomic_DNA"/>
</dbReference>
<name>A0A0C2IAY3_9PEZI</name>
<dbReference type="Pfam" id="PF01070">
    <property type="entry name" value="FMN_dh"/>
    <property type="match status" value="1"/>
</dbReference>
<feature type="domain" description="FMN hydroxy acid dehydrogenase" evidence="5">
    <location>
        <begin position="124"/>
        <end position="502"/>
    </location>
</feature>
<dbReference type="InterPro" id="IPR013785">
    <property type="entry name" value="Aldolase_TIM"/>
</dbReference>
<feature type="region of interest" description="Disordered" evidence="3">
    <location>
        <begin position="98"/>
        <end position="126"/>
    </location>
</feature>
<evidence type="ECO:0000313" key="7">
    <source>
        <dbReference type="Proteomes" id="UP000031575"/>
    </source>
</evidence>
<dbReference type="PANTHER" id="PTHR10578">
    <property type="entry name" value="S -2-HYDROXY-ACID OXIDASE-RELATED"/>
    <property type="match status" value="1"/>
</dbReference>
<evidence type="ECO:0000256" key="2">
    <source>
        <dbReference type="ARBA" id="ARBA00023002"/>
    </source>
</evidence>
<dbReference type="PROSITE" id="PS51349">
    <property type="entry name" value="FMN_HYDROXY_ACID_DH_2"/>
    <property type="match status" value="1"/>
</dbReference>
<dbReference type="Gene3D" id="3.20.20.70">
    <property type="entry name" value="Aldolase class I"/>
    <property type="match status" value="1"/>
</dbReference>
<comment type="caution">
    <text evidence="6">The sequence shown here is derived from an EMBL/GenBank/DDBJ whole genome shotgun (WGS) entry which is preliminary data.</text>
</comment>
<proteinExistence type="predicted"/>
<dbReference type="InterPro" id="IPR036400">
    <property type="entry name" value="Cyt_B5-like_heme/steroid_sf"/>
</dbReference>
<dbReference type="SMART" id="SM01117">
    <property type="entry name" value="Cyt-b5"/>
    <property type="match status" value="1"/>
</dbReference>